<dbReference type="AlphaFoldDB" id="A0AAD8S5R4"/>
<dbReference type="PANTHER" id="PTHR47986:SF32">
    <property type="entry name" value="LEUCINE-RICH REPEAT-CONTAINING N-TERMINAL PLANT-TYPE DOMAIN-CONTAINING PROTEIN"/>
    <property type="match status" value="1"/>
</dbReference>
<dbReference type="PANTHER" id="PTHR47986">
    <property type="entry name" value="OSJNBA0070M12.3 PROTEIN"/>
    <property type="match status" value="1"/>
</dbReference>
<accession>A0AAD8S5R4</accession>
<dbReference type="PRINTS" id="PR00019">
    <property type="entry name" value="LEURICHRPT"/>
</dbReference>
<evidence type="ECO:0000256" key="3">
    <source>
        <dbReference type="ARBA" id="ARBA00022692"/>
    </source>
</evidence>
<keyword evidence="9" id="KW-0325">Glycoprotein</keyword>
<evidence type="ECO:0000256" key="4">
    <source>
        <dbReference type="ARBA" id="ARBA00022729"/>
    </source>
</evidence>
<sequence length="513" mass="54369">MAPPFSFLAASLSLLAAAIPSRGSSARVHRAGGAATLGLILFFAACAVPAIVAYPDEQIMGVVAKALGADHALGWTNNTSPCVDGWIGVVCDQVGRVTAIYARNTGLNGTLPPDIGGLAALHELDLRDNSIRGDLPNQYFLDLMRLRLDGNNFTSIPTGFLRYGRSLQIFTISNSSHLQSWELPSGPYGPLGFDTTLQVYIADNAHLAGNLSLFLGSDNSFNSLNILSLANNNLTGEVPATFASRTLTQLDLSHNMLTGPVSFLGNLRELEEIRLNGNGFTGPLPDFSGHWSLTLVDLAHNRLTGVVPASLVQLGGLRSVSIKDNLFQGAVPEFAGSVLTDIAEAASNESFCRPQPGPCDRRVQSFIAIAGGFRFPEDLAASWKGNNPCDRWLGVYCNKNGEITGVNFGHLKFNGTLHPAFGDLKSLMMIIVAGNNLTGNVPPSIAALPSLRIIDVSDNSLSGTMPTFRSGVMIWARGNKNLTIAGASRLCITDPMRRFAAAAAAAIVVLVLA</sequence>
<proteinExistence type="predicted"/>
<gene>
    <name evidence="13" type="ORF">QYE76_062472</name>
</gene>
<keyword evidence="7 10" id="KW-0472">Membrane</keyword>
<evidence type="ECO:0000256" key="9">
    <source>
        <dbReference type="ARBA" id="ARBA00023180"/>
    </source>
</evidence>
<keyword evidence="4 11" id="KW-0732">Signal</keyword>
<dbReference type="InterPro" id="IPR052422">
    <property type="entry name" value="Auxin_Ser/Thr_Kinase"/>
</dbReference>
<feature type="chain" id="PRO_5042196121" description="Leucine-rich repeat-containing N-terminal plant-type domain-containing protein" evidence="11">
    <location>
        <begin position="19"/>
        <end position="513"/>
    </location>
</feature>
<evidence type="ECO:0000256" key="10">
    <source>
        <dbReference type="SAM" id="Phobius"/>
    </source>
</evidence>
<dbReference type="Gene3D" id="3.80.10.10">
    <property type="entry name" value="Ribonuclease Inhibitor"/>
    <property type="match status" value="2"/>
</dbReference>
<evidence type="ECO:0000313" key="13">
    <source>
        <dbReference type="EMBL" id="KAK1644667.1"/>
    </source>
</evidence>
<organism evidence="13 14">
    <name type="scientific">Lolium multiflorum</name>
    <name type="common">Italian ryegrass</name>
    <name type="synonym">Lolium perenne subsp. multiflorum</name>
    <dbReference type="NCBI Taxonomy" id="4521"/>
    <lineage>
        <taxon>Eukaryota</taxon>
        <taxon>Viridiplantae</taxon>
        <taxon>Streptophyta</taxon>
        <taxon>Embryophyta</taxon>
        <taxon>Tracheophyta</taxon>
        <taxon>Spermatophyta</taxon>
        <taxon>Magnoliopsida</taxon>
        <taxon>Liliopsida</taxon>
        <taxon>Poales</taxon>
        <taxon>Poaceae</taxon>
        <taxon>BOP clade</taxon>
        <taxon>Pooideae</taxon>
        <taxon>Poodae</taxon>
        <taxon>Poeae</taxon>
        <taxon>Poeae Chloroplast Group 2 (Poeae type)</taxon>
        <taxon>Loliodinae</taxon>
        <taxon>Loliinae</taxon>
        <taxon>Lolium</taxon>
    </lineage>
</organism>
<dbReference type="FunFam" id="3.80.10.10:FF:000129">
    <property type="entry name" value="Leucine-rich repeat receptor-like kinase"/>
    <property type="match status" value="1"/>
</dbReference>
<keyword evidence="2" id="KW-0433">Leucine-rich repeat</keyword>
<keyword evidence="6 10" id="KW-1133">Transmembrane helix</keyword>
<protein>
    <recommendedName>
        <fullName evidence="12">Leucine-rich repeat-containing N-terminal plant-type domain-containing protein</fullName>
    </recommendedName>
</protein>
<feature type="domain" description="Leucine-rich repeat-containing N-terminal plant-type" evidence="12">
    <location>
        <begin position="69"/>
        <end position="92"/>
    </location>
</feature>
<dbReference type="InterPro" id="IPR032675">
    <property type="entry name" value="LRR_dom_sf"/>
</dbReference>
<keyword evidence="8" id="KW-0675">Receptor</keyword>
<dbReference type="EMBL" id="JAUUTY010000004">
    <property type="protein sequence ID" value="KAK1644667.1"/>
    <property type="molecule type" value="Genomic_DNA"/>
</dbReference>
<evidence type="ECO:0000256" key="1">
    <source>
        <dbReference type="ARBA" id="ARBA00004167"/>
    </source>
</evidence>
<evidence type="ECO:0000256" key="8">
    <source>
        <dbReference type="ARBA" id="ARBA00023170"/>
    </source>
</evidence>
<keyword evidence="5" id="KW-0677">Repeat</keyword>
<dbReference type="Pfam" id="PF08263">
    <property type="entry name" value="LRRNT_2"/>
    <property type="match status" value="2"/>
</dbReference>
<comment type="caution">
    <text evidence="13">The sequence shown here is derived from an EMBL/GenBank/DDBJ whole genome shotgun (WGS) entry which is preliminary data.</text>
</comment>
<evidence type="ECO:0000259" key="12">
    <source>
        <dbReference type="Pfam" id="PF08263"/>
    </source>
</evidence>
<dbReference type="InterPro" id="IPR013210">
    <property type="entry name" value="LRR_N_plant-typ"/>
</dbReference>
<name>A0AAD8S5R4_LOLMU</name>
<dbReference type="Proteomes" id="UP001231189">
    <property type="component" value="Unassembled WGS sequence"/>
</dbReference>
<feature type="signal peptide" evidence="11">
    <location>
        <begin position="1"/>
        <end position="18"/>
    </location>
</feature>
<dbReference type="InterPro" id="IPR001611">
    <property type="entry name" value="Leu-rich_rpt"/>
</dbReference>
<evidence type="ECO:0000256" key="5">
    <source>
        <dbReference type="ARBA" id="ARBA00022737"/>
    </source>
</evidence>
<evidence type="ECO:0000256" key="2">
    <source>
        <dbReference type="ARBA" id="ARBA00022614"/>
    </source>
</evidence>
<evidence type="ECO:0000256" key="11">
    <source>
        <dbReference type="SAM" id="SignalP"/>
    </source>
</evidence>
<comment type="subcellular location">
    <subcellularLocation>
        <location evidence="1">Membrane</location>
        <topology evidence="1">Single-pass membrane protein</topology>
    </subcellularLocation>
</comment>
<feature type="transmembrane region" description="Helical" evidence="10">
    <location>
        <begin position="35"/>
        <end position="55"/>
    </location>
</feature>
<dbReference type="GO" id="GO:0016020">
    <property type="term" value="C:membrane"/>
    <property type="evidence" value="ECO:0007669"/>
    <property type="project" value="UniProtKB-SubCell"/>
</dbReference>
<dbReference type="SUPFAM" id="SSF52058">
    <property type="entry name" value="L domain-like"/>
    <property type="match status" value="1"/>
</dbReference>
<evidence type="ECO:0000256" key="6">
    <source>
        <dbReference type="ARBA" id="ARBA00022989"/>
    </source>
</evidence>
<evidence type="ECO:0000256" key="7">
    <source>
        <dbReference type="ARBA" id="ARBA00023136"/>
    </source>
</evidence>
<reference evidence="13" key="1">
    <citation type="submission" date="2023-07" db="EMBL/GenBank/DDBJ databases">
        <title>A chromosome-level genome assembly of Lolium multiflorum.</title>
        <authorList>
            <person name="Chen Y."/>
            <person name="Copetti D."/>
            <person name="Kolliker R."/>
            <person name="Studer B."/>
        </authorList>
    </citation>
    <scope>NUCLEOTIDE SEQUENCE</scope>
    <source>
        <strain evidence="13">02402/16</strain>
        <tissue evidence="13">Leaf</tissue>
    </source>
</reference>
<evidence type="ECO:0000313" key="14">
    <source>
        <dbReference type="Proteomes" id="UP001231189"/>
    </source>
</evidence>
<feature type="domain" description="Leucine-rich repeat-containing N-terminal plant-type" evidence="12">
    <location>
        <begin position="368"/>
        <end position="398"/>
    </location>
</feature>
<keyword evidence="3 10" id="KW-0812">Transmembrane</keyword>
<keyword evidence="14" id="KW-1185">Reference proteome</keyword>
<dbReference type="Pfam" id="PF00560">
    <property type="entry name" value="LRR_1"/>
    <property type="match status" value="3"/>
</dbReference>